<dbReference type="SUPFAM" id="SSF63411">
    <property type="entry name" value="LuxS/MPP-like metallohydrolase"/>
    <property type="match status" value="2"/>
</dbReference>
<feature type="domain" description="Peptidase M16 C-terminal" evidence="2">
    <location>
        <begin position="444"/>
        <end position="556"/>
    </location>
</feature>
<feature type="compositionally biased region" description="Pro residues" evidence="1">
    <location>
        <begin position="85"/>
        <end position="99"/>
    </location>
</feature>
<organism evidence="4">
    <name type="scientific">Volvox carteri f. nagariensis</name>
    <dbReference type="NCBI Taxonomy" id="3068"/>
    <lineage>
        <taxon>Eukaryota</taxon>
        <taxon>Viridiplantae</taxon>
        <taxon>Chlorophyta</taxon>
        <taxon>core chlorophytes</taxon>
        <taxon>Chlorophyceae</taxon>
        <taxon>CS clade</taxon>
        <taxon>Chlamydomonadales</taxon>
        <taxon>Volvocaceae</taxon>
        <taxon>Volvox</taxon>
    </lineage>
</organism>
<dbReference type="KEGG" id="vcn:VOLCADRAFT_103741"/>
<dbReference type="InParanoid" id="D8TN90"/>
<sequence>MVKPSPGHVVLCQAQCIRARPRTGTYGHTTRPACLTPPPPLISLLEVAARSTAAILLTATLVLSATSGLPADAAAVAAAPPPSAGILGPLPPQQPPPTVPVGSAGVAAQPSAISPPDTLVAPTIRFTGLEALESLPPLPTEFPPLPELQLPSYTTAKLRNGLRVFLLRDEEVPLVRATLLMRGGQYGSPPGKVGVATLTAYVQRAGGSVAHPAPSLDYRLEELAASIEMGAGPQAVSADMQCLAEDVEEVMGLMAEVVRTPALPGDKLALYQAQILNALEHQNDSPAAIGRRKITKLLYGPDSIYARTPTKAGVSSISPDDLRAYVARWERPDAAVLGVVGAFEPREMLALLDREFGDWAPALGQPDEPPAVPRGAPPAVPALNSTPAAAAAAAATTASSAQPESSPPISSFAPAAAPPTSTFLSEGSKGATPATTAAPSGRRPVVYLVDRPGLTQAYVLTAEPGISLSDPDLFALDVLGGIFNSFGGQLFDTLRSREGLAYSVSGGWDSPAYHQGLFVAGGQTSSPGEFLRALRQILGRAATEAPTAQELEAAKAETLNSFVFNFASTASQLQRILVYELLGLPQNFLFKYKQGIEGVELESVARAAAAHLHPERQAVVVVGDREVAQLSLEVAGFEVLPLRLDD</sequence>
<feature type="domain" description="Peptidase M16 C-terminal" evidence="2">
    <location>
        <begin position="316"/>
        <end position="385"/>
    </location>
</feature>
<dbReference type="PANTHER" id="PTHR11851:SF225">
    <property type="entry name" value="NON-PEPTIDASE HOMOLOG YMXG"/>
    <property type="match status" value="1"/>
</dbReference>
<evidence type="ECO:0000256" key="1">
    <source>
        <dbReference type="SAM" id="MobiDB-lite"/>
    </source>
</evidence>
<dbReference type="InterPro" id="IPR050361">
    <property type="entry name" value="MPP/UQCRC_Complex"/>
</dbReference>
<name>D8TN90_VOLCA</name>
<dbReference type="RefSeq" id="XP_002947958.1">
    <property type="nucleotide sequence ID" value="XM_002947912.1"/>
</dbReference>
<feature type="compositionally biased region" description="Low complexity" evidence="1">
    <location>
        <begin position="381"/>
        <end position="423"/>
    </location>
</feature>
<dbReference type="InterPro" id="IPR011249">
    <property type="entry name" value="Metalloenz_LuxS/M16"/>
</dbReference>
<gene>
    <name evidence="3" type="ORF">VOLCADRAFT_103741</name>
</gene>
<dbReference type="eggNOG" id="ENOG502RZ5G">
    <property type="taxonomic scope" value="Eukaryota"/>
</dbReference>
<evidence type="ECO:0000313" key="4">
    <source>
        <dbReference type="Proteomes" id="UP000001058"/>
    </source>
</evidence>
<dbReference type="OrthoDB" id="4365at2759"/>
<dbReference type="PANTHER" id="PTHR11851">
    <property type="entry name" value="METALLOPROTEASE"/>
    <property type="match status" value="1"/>
</dbReference>
<accession>D8TN90</accession>
<dbReference type="Gene3D" id="3.30.830.10">
    <property type="entry name" value="Metalloenzyme, LuxS/M16 peptidase-like"/>
    <property type="match status" value="2"/>
</dbReference>
<proteinExistence type="predicted"/>
<evidence type="ECO:0000259" key="2">
    <source>
        <dbReference type="Pfam" id="PF05193"/>
    </source>
</evidence>
<feature type="region of interest" description="Disordered" evidence="1">
    <location>
        <begin position="85"/>
        <end position="107"/>
    </location>
</feature>
<dbReference type="InterPro" id="IPR007863">
    <property type="entry name" value="Peptidase_M16_C"/>
</dbReference>
<dbReference type="Proteomes" id="UP000001058">
    <property type="component" value="Unassembled WGS sequence"/>
</dbReference>
<evidence type="ECO:0000313" key="3">
    <source>
        <dbReference type="EMBL" id="EFJ50946.1"/>
    </source>
</evidence>
<dbReference type="Pfam" id="PF05193">
    <property type="entry name" value="Peptidase_M16_C"/>
    <property type="match status" value="2"/>
</dbReference>
<protein>
    <recommendedName>
        <fullName evidence="2">Peptidase M16 C-terminal domain-containing protein</fullName>
    </recommendedName>
</protein>
<reference evidence="3 4" key="1">
    <citation type="journal article" date="2010" name="Science">
        <title>Genomic analysis of organismal complexity in the multicellular green alga Volvox carteri.</title>
        <authorList>
            <person name="Prochnik S.E."/>
            <person name="Umen J."/>
            <person name="Nedelcu A.M."/>
            <person name="Hallmann A."/>
            <person name="Miller S.M."/>
            <person name="Nishii I."/>
            <person name="Ferris P."/>
            <person name="Kuo A."/>
            <person name="Mitros T."/>
            <person name="Fritz-Laylin L.K."/>
            <person name="Hellsten U."/>
            <person name="Chapman J."/>
            <person name="Simakov O."/>
            <person name="Rensing S.A."/>
            <person name="Terry A."/>
            <person name="Pangilinan J."/>
            <person name="Kapitonov V."/>
            <person name="Jurka J."/>
            <person name="Salamov A."/>
            <person name="Shapiro H."/>
            <person name="Schmutz J."/>
            <person name="Grimwood J."/>
            <person name="Lindquist E."/>
            <person name="Lucas S."/>
            <person name="Grigoriev I.V."/>
            <person name="Schmitt R."/>
            <person name="Kirk D."/>
            <person name="Rokhsar D.S."/>
        </authorList>
    </citation>
    <scope>NUCLEOTIDE SEQUENCE [LARGE SCALE GENOMIC DNA]</scope>
    <source>
        <strain evidence="4">f. Nagariensis / Eve</strain>
    </source>
</reference>
<dbReference type="EMBL" id="GL378329">
    <property type="protein sequence ID" value="EFJ50946.1"/>
    <property type="molecule type" value="Genomic_DNA"/>
</dbReference>
<dbReference type="GO" id="GO:0046872">
    <property type="term" value="F:metal ion binding"/>
    <property type="evidence" value="ECO:0007669"/>
    <property type="project" value="InterPro"/>
</dbReference>
<dbReference type="GeneID" id="9625098"/>
<feature type="region of interest" description="Disordered" evidence="1">
    <location>
        <begin position="360"/>
        <end position="439"/>
    </location>
</feature>
<feature type="compositionally biased region" description="Pro residues" evidence="1">
    <location>
        <begin position="367"/>
        <end position="380"/>
    </location>
</feature>
<dbReference type="STRING" id="3068.D8TN90"/>
<keyword evidence="4" id="KW-1185">Reference proteome</keyword>
<dbReference type="AlphaFoldDB" id="D8TN90"/>